<keyword evidence="2" id="KW-1185">Reference proteome</keyword>
<gene>
    <name evidence="1" type="ORF">I4F81_010124</name>
</gene>
<proteinExistence type="predicted"/>
<evidence type="ECO:0000313" key="2">
    <source>
        <dbReference type="Proteomes" id="UP000798662"/>
    </source>
</evidence>
<dbReference type="Proteomes" id="UP000798662">
    <property type="component" value="Chromosome 3"/>
</dbReference>
<reference evidence="1" key="1">
    <citation type="submission" date="2019-11" db="EMBL/GenBank/DDBJ databases">
        <title>Nori genome reveals adaptations in red seaweeds to the harsh intertidal environment.</title>
        <authorList>
            <person name="Wang D."/>
            <person name="Mao Y."/>
        </authorList>
    </citation>
    <scope>NUCLEOTIDE SEQUENCE</scope>
    <source>
        <tissue evidence="1">Gametophyte</tissue>
    </source>
</reference>
<name>A0ACC3CBF0_PYRYE</name>
<dbReference type="EMBL" id="CM020620">
    <property type="protein sequence ID" value="KAK1867619.1"/>
    <property type="molecule type" value="Genomic_DNA"/>
</dbReference>
<accession>A0ACC3CBF0</accession>
<evidence type="ECO:0000313" key="1">
    <source>
        <dbReference type="EMBL" id="KAK1867619.1"/>
    </source>
</evidence>
<organism evidence="1 2">
    <name type="scientific">Pyropia yezoensis</name>
    <name type="common">Susabi-nori</name>
    <name type="synonym">Porphyra yezoensis</name>
    <dbReference type="NCBI Taxonomy" id="2788"/>
    <lineage>
        <taxon>Eukaryota</taxon>
        <taxon>Rhodophyta</taxon>
        <taxon>Bangiophyceae</taxon>
        <taxon>Bangiales</taxon>
        <taxon>Bangiaceae</taxon>
        <taxon>Pyropia</taxon>
    </lineage>
</organism>
<protein>
    <submittedName>
        <fullName evidence="1">Uncharacterized protein</fullName>
    </submittedName>
</protein>
<comment type="caution">
    <text evidence="1">The sequence shown here is derived from an EMBL/GenBank/DDBJ whole genome shotgun (WGS) entry which is preliminary data.</text>
</comment>
<sequence>MDHLSDGAVTHTLAAFPASGARGGGGGAAGGYDRSTHAASLAAGGVRVEAAGAFRHVSLDLAAFVLDAAQVAALTRSVAVLPLGVAASGDRVVAVGGAMADLASAPVAADGATDGGDGDSNGSGGDSGIPPQLPRAVAGVVARVDPGRSLVRTAAGMTVLGMCGGPGHSVVVPAVEIAAFLEDVATELAGGPA</sequence>